<dbReference type="Gene3D" id="2.40.170.20">
    <property type="entry name" value="TonB-dependent receptor, beta-barrel domain"/>
    <property type="match status" value="1"/>
</dbReference>
<dbReference type="InterPro" id="IPR008969">
    <property type="entry name" value="CarboxyPept-like_regulatory"/>
</dbReference>
<dbReference type="EMBL" id="OCMT01000001">
    <property type="protein sequence ID" value="SOD12467.1"/>
    <property type="molecule type" value="Genomic_DNA"/>
</dbReference>
<gene>
    <name evidence="10" type="ORF">SAMN06297358_0684</name>
</gene>
<protein>
    <submittedName>
        <fullName evidence="10">TonB-linked outer membrane protein, SusC/RagA family</fullName>
    </submittedName>
</protein>
<dbReference type="NCBIfam" id="TIGR04056">
    <property type="entry name" value="OMP_RagA_SusC"/>
    <property type="match status" value="1"/>
</dbReference>
<evidence type="ECO:0000259" key="9">
    <source>
        <dbReference type="Pfam" id="PF07715"/>
    </source>
</evidence>
<evidence type="ECO:0000256" key="2">
    <source>
        <dbReference type="ARBA" id="ARBA00022448"/>
    </source>
</evidence>
<comment type="subcellular location">
    <subcellularLocation>
        <location evidence="1 7">Cell outer membrane</location>
        <topology evidence="1 7">Multi-pass membrane protein</topology>
    </subcellularLocation>
</comment>
<evidence type="ECO:0000256" key="7">
    <source>
        <dbReference type="PROSITE-ProRule" id="PRU01360"/>
    </source>
</evidence>
<reference evidence="11" key="1">
    <citation type="submission" date="2017-09" db="EMBL/GenBank/DDBJ databases">
        <authorList>
            <person name="Varghese N."/>
            <person name="Submissions S."/>
        </authorList>
    </citation>
    <scope>NUCLEOTIDE SEQUENCE [LARGE SCALE GENOMIC DNA]</scope>
    <source>
        <strain evidence="11">CGMCC 1.12803</strain>
    </source>
</reference>
<dbReference type="SUPFAM" id="SSF56935">
    <property type="entry name" value="Porins"/>
    <property type="match status" value="1"/>
</dbReference>
<sequence length="1084" mass="119289">MKKNRLFNLMLMVLLAIVFNAFCVKDAAAKNHRLTAQQQFSVVGTVTDDNNFKTAGATILNKKTKQAVVSNVDGGYSVRASNGDTIQVRMTGYATQTFVARDTRKRVDISLREDIQMLKAVEVRTALDIRRGEKELGYSVTQVSGDDINKAKETNIMNSLSGKVAGLVINSGAGGPAGSSRVVIRGATSITGNNQPLYVIDGIPMDNSNYGQVGSDQFGGGVDMGDAISAINPDDVETITVLKGPAATALYGSLAGNGVILITTKKGTNNKELGIDFNSTNTIETQLTRYDDVQYLYGQGRSQLIPSDQAQAFNSLFVNFGARLDPNVTYVGFDGVTRPYALVEDNIQNFFRTGSSFNNTVALSSSTEKSSFRFSAADLRYQDIVPKSDIRRNTYTFTGRSKFGNKLTFDVRATYLNEDVNNRAGLGDSPSNIGMNFNGLANNIDQALFATNYKNAQGDYLDWGGGQYRLNPYWVINEMYNKTHKDRFTGALNATYQFTKAFSLNAKAATDITFLDYESYRPRTTPGALGGQLDQVNQRYTTNQVEVLASYTKQVSKDFNVSARLGGSINDRIRKGTNSSFSNMIVLDAISATSYLDKVVIPNDIPRQIRSVYGLATVGYKNYLFLDMSVRRDQSSTLPESNNSYTYPSAALSFVFTDAFKIKSDILSFGKLRFNVAEVGSDTDPFLLDRYYTLNQLTFNGSLNGKISSRVIPPLDLKPTRTRSYEIGTNMKFFKNKINFDATYYNSDSRDQINIVPAPISSGYPQQLINAGVISNQGIELLISGSPLSSKSKVKWDMSVNFARNVSKIKSLSDRVGDHLSLSEARWAGLRVVARPGEQYGTLMGYDFLRDPNGNVVLNATNLLPIIDPNMKVLGKGVFDWTGGFTSRVSYKNFSVNAAIDVKYGADLFSMTNLFMHARGSALATLEGRAEWILSEEQRLGEKKTAAQWQAEGRVRGYVPKGVVNTGTATNPVYTENTRAIDPTNYWQTFITDGSNIATPFIYKATYVKLRELTLTYTLTPAFSKQLGLKGASLGLVARNPFILYKDVPNVDPDSNYNNSNGQGLEYGSLPTRRGFGFNLNVKF</sequence>
<keyword evidence="11" id="KW-1185">Reference proteome</keyword>
<keyword evidence="5 7" id="KW-0472">Membrane</keyword>
<keyword evidence="3 7" id="KW-1134">Transmembrane beta strand</keyword>
<evidence type="ECO:0000256" key="6">
    <source>
        <dbReference type="ARBA" id="ARBA00023237"/>
    </source>
</evidence>
<dbReference type="Pfam" id="PF13715">
    <property type="entry name" value="CarbopepD_reg_2"/>
    <property type="match status" value="1"/>
</dbReference>
<dbReference type="GO" id="GO:0009279">
    <property type="term" value="C:cell outer membrane"/>
    <property type="evidence" value="ECO:0007669"/>
    <property type="project" value="UniProtKB-SubCell"/>
</dbReference>
<dbReference type="InterPro" id="IPR012910">
    <property type="entry name" value="Plug_dom"/>
</dbReference>
<dbReference type="InterPro" id="IPR037066">
    <property type="entry name" value="Plug_dom_sf"/>
</dbReference>
<comment type="similarity">
    <text evidence="7">Belongs to the TonB-dependent receptor family.</text>
</comment>
<evidence type="ECO:0000256" key="8">
    <source>
        <dbReference type="SAM" id="SignalP"/>
    </source>
</evidence>
<dbReference type="Proteomes" id="UP000219281">
    <property type="component" value="Unassembled WGS sequence"/>
</dbReference>
<keyword evidence="6 7" id="KW-0998">Cell outer membrane</keyword>
<feature type="signal peptide" evidence="8">
    <location>
        <begin position="1"/>
        <end position="23"/>
    </location>
</feature>
<dbReference type="InterPro" id="IPR023996">
    <property type="entry name" value="TonB-dep_OMP_SusC/RagA"/>
</dbReference>
<evidence type="ECO:0000256" key="1">
    <source>
        <dbReference type="ARBA" id="ARBA00004571"/>
    </source>
</evidence>
<dbReference type="PROSITE" id="PS52016">
    <property type="entry name" value="TONB_DEPENDENT_REC_3"/>
    <property type="match status" value="1"/>
</dbReference>
<evidence type="ECO:0000256" key="5">
    <source>
        <dbReference type="ARBA" id="ARBA00023136"/>
    </source>
</evidence>
<keyword evidence="2 7" id="KW-0813">Transport</keyword>
<dbReference type="InterPro" id="IPR023997">
    <property type="entry name" value="TonB-dep_OMP_SusC/RagA_CS"/>
</dbReference>
<keyword evidence="8" id="KW-0732">Signal</keyword>
<evidence type="ECO:0000313" key="11">
    <source>
        <dbReference type="Proteomes" id="UP000219281"/>
    </source>
</evidence>
<dbReference type="InterPro" id="IPR039426">
    <property type="entry name" value="TonB-dep_rcpt-like"/>
</dbReference>
<evidence type="ECO:0000313" key="10">
    <source>
        <dbReference type="EMBL" id="SOD12467.1"/>
    </source>
</evidence>
<feature type="domain" description="TonB-dependent receptor plug" evidence="9">
    <location>
        <begin position="135"/>
        <end position="259"/>
    </location>
</feature>
<dbReference type="AlphaFoldDB" id="A0A285ZS70"/>
<dbReference type="OrthoDB" id="9768177at2"/>
<dbReference type="NCBIfam" id="TIGR04057">
    <property type="entry name" value="SusC_RagA_signa"/>
    <property type="match status" value="1"/>
</dbReference>
<evidence type="ECO:0000256" key="4">
    <source>
        <dbReference type="ARBA" id="ARBA00022692"/>
    </source>
</evidence>
<proteinExistence type="inferred from homology"/>
<evidence type="ECO:0000256" key="3">
    <source>
        <dbReference type="ARBA" id="ARBA00022452"/>
    </source>
</evidence>
<feature type="chain" id="PRO_5012764054" evidence="8">
    <location>
        <begin position="24"/>
        <end position="1084"/>
    </location>
</feature>
<organism evidence="10 11">
    <name type="scientific">Pedobacter xixiisoli</name>
    <dbReference type="NCBI Taxonomy" id="1476464"/>
    <lineage>
        <taxon>Bacteria</taxon>
        <taxon>Pseudomonadati</taxon>
        <taxon>Bacteroidota</taxon>
        <taxon>Sphingobacteriia</taxon>
        <taxon>Sphingobacteriales</taxon>
        <taxon>Sphingobacteriaceae</taxon>
        <taxon>Pedobacter</taxon>
    </lineage>
</organism>
<dbReference type="InterPro" id="IPR036942">
    <property type="entry name" value="Beta-barrel_TonB_sf"/>
</dbReference>
<name>A0A285ZS70_9SPHI</name>
<accession>A0A285ZS70</accession>
<dbReference type="SUPFAM" id="SSF49464">
    <property type="entry name" value="Carboxypeptidase regulatory domain-like"/>
    <property type="match status" value="1"/>
</dbReference>
<dbReference type="Gene3D" id="2.170.130.10">
    <property type="entry name" value="TonB-dependent receptor, plug domain"/>
    <property type="match status" value="1"/>
</dbReference>
<keyword evidence="4 7" id="KW-0812">Transmembrane</keyword>
<dbReference type="Pfam" id="PF07715">
    <property type="entry name" value="Plug"/>
    <property type="match status" value="1"/>
</dbReference>
<dbReference type="RefSeq" id="WP_097128705.1">
    <property type="nucleotide sequence ID" value="NZ_OCMT01000001.1"/>
</dbReference>